<name>A0A9N9GBX6_FUNMO</name>
<keyword evidence="1" id="KW-1133">Transmembrane helix</keyword>
<comment type="caution">
    <text evidence="2">The sequence shown here is derived from an EMBL/GenBank/DDBJ whole genome shotgun (WGS) entry which is preliminary data.</text>
</comment>
<reference evidence="2" key="1">
    <citation type="submission" date="2021-06" db="EMBL/GenBank/DDBJ databases">
        <authorList>
            <person name="Kallberg Y."/>
            <person name="Tangrot J."/>
            <person name="Rosling A."/>
        </authorList>
    </citation>
    <scope>NUCLEOTIDE SEQUENCE</scope>
    <source>
        <strain evidence="2">87-6 pot B 2015</strain>
    </source>
</reference>
<evidence type="ECO:0000313" key="3">
    <source>
        <dbReference type="Proteomes" id="UP000789375"/>
    </source>
</evidence>
<protein>
    <submittedName>
        <fullName evidence="2">3114_t:CDS:1</fullName>
    </submittedName>
</protein>
<keyword evidence="1" id="KW-0472">Membrane</keyword>
<accession>A0A9N9GBX6</accession>
<sequence length="236" mass="27011">MPQKRTNKEQRLHKTFNPFFTNASTFYHSQKIPEITTSIQDTLNPSSSSQISEIQEKLNFYRQKAMEITDSKLIEQQVYEYITQMTKKTSGEYKANSIKQAVDAINRYLQVQEILADDFLNPNTSEGLLYRINFNFYLMVVYFIAVIIAKTISIKLKDEAAQNIHLLPNSESANVIKKYLSKRLSGNFMKDIGKSIKVELPFGLLTNHSGHKIVVQILQDAIPEDAIMGVTDHKSI</sequence>
<evidence type="ECO:0000313" key="2">
    <source>
        <dbReference type="EMBL" id="CAG8591342.1"/>
    </source>
</evidence>
<feature type="transmembrane region" description="Helical" evidence="1">
    <location>
        <begin position="128"/>
        <end position="149"/>
    </location>
</feature>
<proteinExistence type="predicted"/>
<dbReference type="EMBL" id="CAJVPP010002197">
    <property type="protein sequence ID" value="CAG8591342.1"/>
    <property type="molecule type" value="Genomic_DNA"/>
</dbReference>
<gene>
    <name evidence="2" type="ORF">FMOSSE_LOCUS8457</name>
</gene>
<keyword evidence="3" id="KW-1185">Reference proteome</keyword>
<dbReference type="Proteomes" id="UP000789375">
    <property type="component" value="Unassembled WGS sequence"/>
</dbReference>
<evidence type="ECO:0000256" key="1">
    <source>
        <dbReference type="SAM" id="Phobius"/>
    </source>
</evidence>
<keyword evidence="1" id="KW-0812">Transmembrane</keyword>
<organism evidence="2 3">
    <name type="scientific">Funneliformis mosseae</name>
    <name type="common">Endomycorrhizal fungus</name>
    <name type="synonym">Glomus mosseae</name>
    <dbReference type="NCBI Taxonomy" id="27381"/>
    <lineage>
        <taxon>Eukaryota</taxon>
        <taxon>Fungi</taxon>
        <taxon>Fungi incertae sedis</taxon>
        <taxon>Mucoromycota</taxon>
        <taxon>Glomeromycotina</taxon>
        <taxon>Glomeromycetes</taxon>
        <taxon>Glomerales</taxon>
        <taxon>Glomeraceae</taxon>
        <taxon>Funneliformis</taxon>
    </lineage>
</organism>
<dbReference type="AlphaFoldDB" id="A0A9N9GBX6"/>